<evidence type="ECO:0000259" key="3">
    <source>
        <dbReference type="Pfam" id="PF16861"/>
    </source>
</evidence>
<evidence type="ECO:0000259" key="2">
    <source>
        <dbReference type="Pfam" id="PF02543"/>
    </source>
</evidence>
<dbReference type="RefSeq" id="WP_096451700.1">
    <property type="nucleotide sequence ID" value="NZ_JBHSOG010000024.1"/>
</dbReference>
<feature type="domain" description="Carbamoyltransferase C-terminal" evidence="3">
    <location>
        <begin position="376"/>
        <end position="544"/>
    </location>
</feature>
<keyword evidence="5" id="KW-1185">Reference proteome</keyword>
<dbReference type="SUPFAM" id="SSF53067">
    <property type="entry name" value="Actin-like ATPase domain"/>
    <property type="match status" value="1"/>
</dbReference>
<dbReference type="Pfam" id="PF02543">
    <property type="entry name" value="Carbam_trans_N"/>
    <property type="match status" value="2"/>
</dbReference>
<feature type="domain" description="Carbamoyltransferase" evidence="2">
    <location>
        <begin position="110"/>
        <end position="312"/>
    </location>
</feature>
<feature type="domain" description="Carbamoyltransferase" evidence="2">
    <location>
        <begin position="4"/>
        <end position="65"/>
    </location>
</feature>
<evidence type="ECO:0000256" key="1">
    <source>
        <dbReference type="ARBA" id="ARBA00006129"/>
    </source>
</evidence>
<dbReference type="CDD" id="cd24098">
    <property type="entry name" value="ASKHA_NBD_TobZ_N"/>
    <property type="match status" value="1"/>
</dbReference>
<evidence type="ECO:0000313" key="4">
    <source>
        <dbReference type="EMBL" id="MFC5769182.1"/>
    </source>
</evidence>
<protein>
    <submittedName>
        <fullName evidence="4">Carbamoyltransferase</fullName>
    </submittedName>
</protein>
<name>A0ABW1APX4_9RHOO</name>
<dbReference type="InterPro" id="IPR038152">
    <property type="entry name" value="Carbam_trans_C_sf"/>
</dbReference>
<dbReference type="PANTHER" id="PTHR34847:SF1">
    <property type="entry name" value="NODULATION PROTEIN U"/>
    <property type="match status" value="1"/>
</dbReference>
<reference evidence="5" key="1">
    <citation type="journal article" date="2019" name="Int. J. Syst. Evol. Microbiol.">
        <title>The Global Catalogue of Microorganisms (GCM) 10K type strain sequencing project: providing services to taxonomists for standard genome sequencing and annotation.</title>
        <authorList>
            <consortium name="The Broad Institute Genomics Platform"/>
            <consortium name="The Broad Institute Genome Sequencing Center for Infectious Disease"/>
            <person name="Wu L."/>
            <person name="Ma J."/>
        </authorList>
    </citation>
    <scope>NUCLEOTIDE SEQUENCE [LARGE SCALE GENOMIC DNA]</scope>
    <source>
        <strain evidence="5">SHR3</strain>
    </source>
</reference>
<dbReference type="EMBL" id="JBHSOG010000024">
    <property type="protein sequence ID" value="MFC5769182.1"/>
    <property type="molecule type" value="Genomic_DNA"/>
</dbReference>
<comment type="caution">
    <text evidence="4">The sequence shown here is derived from an EMBL/GenBank/DDBJ whole genome shotgun (WGS) entry which is preliminary data.</text>
</comment>
<dbReference type="InterPro" id="IPR051338">
    <property type="entry name" value="NodU/CmcH_Carbamoyltrnsfr"/>
</dbReference>
<dbReference type="PANTHER" id="PTHR34847">
    <property type="entry name" value="NODULATION PROTEIN U"/>
    <property type="match status" value="1"/>
</dbReference>
<sequence>MPFILGVSAFRPDSAACLVRDGIVVAAAEEERFRRIKHWAGFPREAIRYCLAEAGMAPADLAQVAVAVEPRAAPDMLRELRSGLAGEPAAARGDARAVPEVVGIALQDAQLAAAFLASPFPEAVVLSVAGAAPGARTVWGVGSGTRIELHGGQDHPDALGLFYRMLTRHIGFPGEGDEYKVMGLAPYGSEALVPLLRRLVGLRPDGGFRLDPALLGDGCALEALLGPARRPGEPLAPRHFDIARATQAIYEETLFHLLDALHARHGLDALALGGDGGLNSAANGRIRLRTPFRRVHVPPAPGDAGLAIGAALLAWHRACPHGDAPRAPALLDAGLGPAFGDEAIGRVLDAAAAQLAAAGCTLERIADAGELVRRTAADIAAGRVVGWFQGRMEWGPRALGNRSILGDPRRADMKDVLNLKIKRRESFRPFAPSVLREAVAAWFEQDGDVPFMSQVFRIRAERRPQVPAVTHVDGSGRLQTVEERANPLYYRLIRAFCDITGVPMVLNTSFNENEPVVCRPEEALACFLRTDMDVLAMGGWVVRRSSSSSLPGFAGGAG</sequence>
<proteinExistence type="inferred from homology"/>
<gene>
    <name evidence="4" type="ORF">ACFPTN_07325</name>
</gene>
<accession>A0ABW1APX4</accession>
<dbReference type="InterPro" id="IPR043129">
    <property type="entry name" value="ATPase_NBD"/>
</dbReference>
<comment type="similarity">
    <text evidence="1">Belongs to the NodU/CmcH family.</text>
</comment>
<dbReference type="Gene3D" id="3.30.420.40">
    <property type="match status" value="2"/>
</dbReference>
<dbReference type="InterPro" id="IPR003696">
    <property type="entry name" value="Carbtransf_dom"/>
</dbReference>
<evidence type="ECO:0000313" key="5">
    <source>
        <dbReference type="Proteomes" id="UP001595974"/>
    </source>
</evidence>
<dbReference type="Gene3D" id="3.90.870.20">
    <property type="entry name" value="Carbamoyltransferase, C-terminal domain"/>
    <property type="match status" value="1"/>
</dbReference>
<dbReference type="Pfam" id="PF16861">
    <property type="entry name" value="Carbam_trans_C"/>
    <property type="match status" value="1"/>
</dbReference>
<dbReference type="InterPro" id="IPR031730">
    <property type="entry name" value="Carbam_trans_C"/>
</dbReference>
<dbReference type="Proteomes" id="UP001595974">
    <property type="component" value="Unassembled WGS sequence"/>
</dbReference>
<organism evidence="4 5">
    <name type="scientific">Thauera sinica</name>
    <dbReference type="NCBI Taxonomy" id="2665146"/>
    <lineage>
        <taxon>Bacteria</taxon>
        <taxon>Pseudomonadati</taxon>
        <taxon>Pseudomonadota</taxon>
        <taxon>Betaproteobacteria</taxon>
        <taxon>Rhodocyclales</taxon>
        <taxon>Zoogloeaceae</taxon>
        <taxon>Thauera</taxon>
    </lineage>
</organism>